<keyword evidence="9" id="KW-1185">Reference proteome</keyword>
<dbReference type="SUPFAM" id="SSF50494">
    <property type="entry name" value="Trypsin-like serine proteases"/>
    <property type="match status" value="1"/>
</dbReference>
<evidence type="ECO:0000256" key="6">
    <source>
        <dbReference type="RuleBase" id="RU363034"/>
    </source>
</evidence>
<dbReference type="OrthoDB" id="6755574at2759"/>
<dbReference type="InterPro" id="IPR033116">
    <property type="entry name" value="TRYPSIN_SER"/>
</dbReference>
<evidence type="ECO:0000256" key="3">
    <source>
        <dbReference type="ARBA" id="ARBA00022801"/>
    </source>
</evidence>
<dbReference type="Proteomes" id="UP000051574">
    <property type="component" value="Unassembled WGS sequence"/>
</dbReference>
<evidence type="ECO:0000313" key="9">
    <source>
        <dbReference type="Proteomes" id="UP000051574"/>
    </source>
</evidence>
<evidence type="ECO:0000256" key="2">
    <source>
        <dbReference type="ARBA" id="ARBA00022670"/>
    </source>
</evidence>
<comment type="caution">
    <text evidence="8">The sequence shown here is derived from an EMBL/GenBank/DDBJ whole genome shotgun (WGS) entry which is preliminary data.</text>
</comment>
<dbReference type="GO" id="GO:0006508">
    <property type="term" value="P:proteolysis"/>
    <property type="evidence" value="ECO:0007669"/>
    <property type="project" value="UniProtKB-KW"/>
</dbReference>
<evidence type="ECO:0000256" key="5">
    <source>
        <dbReference type="ARBA" id="ARBA00023157"/>
    </source>
</evidence>
<dbReference type="Pfam" id="PF00089">
    <property type="entry name" value="Trypsin"/>
    <property type="match status" value="1"/>
</dbReference>
<evidence type="ECO:0000259" key="7">
    <source>
        <dbReference type="PROSITE" id="PS50240"/>
    </source>
</evidence>
<dbReference type="GO" id="GO:0004252">
    <property type="term" value="F:serine-type endopeptidase activity"/>
    <property type="evidence" value="ECO:0007669"/>
    <property type="project" value="InterPro"/>
</dbReference>
<organism evidence="8 9">
    <name type="scientific">Oryctes borbonicus</name>
    <dbReference type="NCBI Taxonomy" id="1629725"/>
    <lineage>
        <taxon>Eukaryota</taxon>
        <taxon>Metazoa</taxon>
        <taxon>Ecdysozoa</taxon>
        <taxon>Arthropoda</taxon>
        <taxon>Hexapoda</taxon>
        <taxon>Insecta</taxon>
        <taxon>Pterygota</taxon>
        <taxon>Neoptera</taxon>
        <taxon>Endopterygota</taxon>
        <taxon>Coleoptera</taxon>
        <taxon>Polyphaga</taxon>
        <taxon>Scarabaeiformia</taxon>
        <taxon>Scarabaeidae</taxon>
        <taxon>Dynastinae</taxon>
        <taxon>Oryctes</taxon>
    </lineage>
</organism>
<proteinExistence type="inferred from homology"/>
<accession>A0A0T6BBH9</accession>
<dbReference type="InterPro" id="IPR043504">
    <property type="entry name" value="Peptidase_S1_PA_chymotrypsin"/>
</dbReference>
<gene>
    <name evidence="8" type="ORF">AMK59_945</name>
</gene>
<dbReference type="FunFam" id="2.40.10.10:FF:000068">
    <property type="entry name" value="transmembrane protease serine 2"/>
    <property type="match status" value="1"/>
</dbReference>
<sequence>MNFLKNFQKSAKISTADEYRTRIVKGFECSPMDHPYLVSIGTTRKPHFCGGSLLSNNLVLTAGHCCEEEGYFRIFTGLTRVRSLAQSAYVAEIYRHPNYTREPLSTDLCVLKLSSEILENEYTKYATIINSSLWDEWIAGQNCRAAVAMGFGYQGVKYENGTPKDRNAPFNPIMQCVQLSIIPSDVCQLAIDDTMFCAIDPLSEGRDPCQGDSGGPLICQDVQIGIISAGFGCGLEGFASIYTRVDLFSEYLKDLVVTKSGSTSLSIITYVSLSFIIMLTVL</sequence>
<dbReference type="InterPro" id="IPR018114">
    <property type="entry name" value="TRYPSIN_HIS"/>
</dbReference>
<dbReference type="InterPro" id="IPR009003">
    <property type="entry name" value="Peptidase_S1_PA"/>
</dbReference>
<dbReference type="CDD" id="cd00190">
    <property type="entry name" value="Tryp_SPc"/>
    <property type="match status" value="1"/>
</dbReference>
<name>A0A0T6BBH9_9SCAR</name>
<dbReference type="PRINTS" id="PR00722">
    <property type="entry name" value="CHYMOTRYPSIN"/>
</dbReference>
<comment type="similarity">
    <text evidence="1">Belongs to the peptidase S1 family.</text>
</comment>
<dbReference type="PROSITE" id="PS50240">
    <property type="entry name" value="TRYPSIN_DOM"/>
    <property type="match status" value="1"/>
</dbReference>
<dbReference type="AlphaFoldDB" id="A0A0T6BBH9"/>
<dbReference type="EMBL" id="LJIG01002256">
    <property type="protein sequence ID" value="KRT84684.1"/>
    <property type="molecule type" value="Genomic_DNA"/>
</dbReference>
<dbReference type="PANTHER" id="PTHR24276:SF98">
    <property type="entry name" value="FI18310P1-RELATED"/>
    <property type="match status" value="1"/>
</dbReference>
<dbReference type="InterPro" id="IPR001314">
    <property type="entry name" value="Peptidase_S1A"/>
</dbReference>
<protein>
    <submittedName>
        <fullName evidence="8">Trypsin</fullName>
    </submittedName>
</protein>
<evidence type="ECO:0000256" key="4">
    <source>
        <dbReference type="ARBA" id="ARBA00022825"/>
    </source>
</evidence>
<dbReference type="InterPro" id="IPR050430">
    <property type="entry name" value="Peptidase_S1"/>
</dbReference>
<dbReference type="InterPro" id="IPR001254">
    <property type="entry name" value="Trypsin_dom"/>
</dbReference>
<dbReference type="PANTHER" id="PTHR24276">
    <property type="entry name" value="POLYSERASE-RELATED"/>
    <property type="match status" value="1"/>
</dbReference>
<keyword evidence="2 6" id="KW-0645">Protease</keyword>
<keyword evidence="3 6" id="KW-0378">Hydrolase</keyword>
<evidence type="ECO:0000313" key="8">
    <source>
        <dbReference type="EMBL" id="KRT84684.1"/>
    </source>
</evidence>
<reference evidence="8 9" key="1">
    <citation type="submission" date="2015-09" db="EMBL/GenBank/DDBJ databases">
        <title>Draft genome of the scarab beetle Oryctes borbonicus.</title>
        <authorList>
            <person name="Meyer J.M."/>
            <person name="Markov G.V."/>
            <person name="Baskaran P."/>
            <person name="Herrmann M."/>
            <person name="Sommer R.J."/>
            <person name="Roedelsperger C."/>
        </authorList>
    </citation>
    <scope>NUCLEOTIDE SEQUENCE [LARGE SCALE GENOMIC DNA]</scope>
    <source>
        <strain evidence="8">OB123</strain>
        <tissue evidence="8">Whole animal</tissue>
    </source>
</reference>
<dbReference type="PROSITE" id="PS00134">
    <property type="entry name" value="TRYPSIN_HIS"/>
    <property type="match status" value="1"/>
</dbReference>
<dbReference type="SMART" id="SM00020">
    <property type="entry name" value="Tryp_SPc"/>
    <property type="match status" value="1"/>
</dbReference>
<keyword evidence="5" id="KW-1015">Disulfide bond</keyword>
<evidence type="ECO:0000256" key="1">
    <source>
        <dbReference type="ARBA" id="ARBA00007664"/>
    </source>
</evidence>
<feature type="domain" description="Peptidase S1" evidence="7">
    <location>
        <begin position="23"/>
        <end position="257"/>
    </location>
</feature>
<feature type="non-terminal residue" evidence="8">
    <location>
        <position position="282"/>
    </location>
</feature>
<dbReference type="Gene3D" id="2.40.10.10">
    <property type="entry name" value="Trypsin-like serine proteases"/>
    <property type="match status" value="1"/>
</dbReference>
<keyword evidence="4 6" id="KW-0720">Serine protease</keyword>
<dbReference type="PROSITE" id="PS00135">
    <property type="entry name" value="TRYPSIN_SER"/>
    <property type="match status" value="1"/>
</dbReference>